<gene>
    <name evidence="1" type="ORF">BW47_02870</name>
</gene>
<name>A0ABN4V4P0_9BACT</name>
<evidence type="ECO:0000313" key="2">
    <source>
        <dbReference type="Proteomes" id="UP000185490"/>
    </source>
</evidence>
<dbReference type="RefSeq" id="WP_012056766.1">
    <property type="nucleotide sequence ID" value="NZ_CP007389.1"/>
</dbReference>
<dbReference type="SUPFAM" id="SSF55729">
    <property type="entry name" value="Acyl-CoA N-acyltransferases (Nat)"/>
    <property type="match status" value="1"/>
</dbReference>
<proteinExistence type="predicted"/>
<organism evidence="1 2">
    <name type="scientific">Thermosipho melanesiensis</name>
    <dbReference type="NCBI Taxonomy" id="46541"/>
    <lineage>
        <taxon>Bacteria</taxon>
        <taxon>Thermotogati</taxon>
        <taxon>Thermotogota</taxon>
        <taxon>Thermotogae</taxon>
        <taxon>Thermotogales</taxon>
        <taxon>Fervidobacteriaceae</taxon>
        <taxon>Thermosipho</taxon>
    </lineage>
</organism>
<protein>
    <recommendedName>
        <fullName evidence="3">N-acetyltransferase domain-containing protein</fullName>
    </recommendedName>
</protein>
<accession>A0ABN4V4P0</accession>
<sequence>MNDIKIKIIDGLNKNSDVYFQLEKDKENIGKIFLKNLDWINRSTEVIFNISNQYLEDSLKLLMKQSFEFLNLNRIYIKVPEYEKDKIEILKGCGFLKEGLERQGIFFKGKFWDLLCFSILAEEYWRLSENFEK</sequence>
<evidence type="ECO:0000313" key="1">
    <source>
        <dbReference type="EMBL" id="APT74831.1"/>
    </source>
</evidence>
<dbReference type="EMBL" id="CP007389">
    <property type="protein sequence ID" value="APT74831.1"/>
    <property type="molecule type" value="Genomic_DNA"/>
</dbReference>
<dbReference type="InterPro" id="IPR016181">
    <property type="entry name" value="Acyl_CoA_acyltransferase"/>
</dbReference>
<dbReference type="Proteomes" id="UP000185490">
    <property type="component" value="Chromosome"/>
</dbReference>
<reference evidence="1 2" key="1">
    <citation type="submission" date="2014-02" db="EMBL/GenBank/DDBJ databases">
        <title>Diversity of Thermotogales isolates from hydrothermal vents.</title>
        <authorList>
            <person name="Haverkamp T.H.A."/>
            <person name="Lossouarn J."/>
            <person name="Geslin C."/>
            <person name="Nesbo C.L."/>
        </authorList>
    </citation>
    <scope>NUCLEOTIDE SEQUENCE [LARGE SCALE GENOMIC DNA]</scope>
    <source>
        <strain evidence="1 2">431</strain>
    </source>
</reference>
<keyword evidence="2" id="KW-1185">Reference proteome</keyword>
<evidence type="ECO:0008006" key="3">
    <source>
        <dbReference type="Google" id="ProtNLM"/>
    </source>
</evidence>
<dbReference type="Gene3D" id="3.40.630.30">
    <property type="match status" value="1"/>
</dbReference>